<dbReference type="RefSeq" id="WP_307190892.1">
    <property type="nucleotide sequence ID" value="NZ_JAUSTZ010000026.1"/>
</dbReference>
<feature type="domain" description="Core-binding (CB)" evidence="7">
    <location>
        <begin position="5"/>
        <end position="86"/>
    </location>
</feature>
<dbReference type="Gene3D" id="1.10.150.130">
    <property type="match status" value="1"/>
</dbReference>
<evidence type="ECO:0000313" key="9">
    <source>
        <dbReference type="Proteomes" id="UP001232245"/>
    </source>
</evidence>
<dbReference type="Gene3D" id="1.10.443.10">
    <property type="entry name" value="Intergrase catalytic core"/>
    <property type="match status" value="1"/>
</dbReference>
<dbReference type="SUPFAM" id="SSF56349">
    <property type="entry name" value="DNA breaking-rejoining enzymes"/>
    <property type="match status" value="1"/>
</dbReference>
<keyword evidence="9" id="KW-1185">Reference proteome</keyword>
<dbReference type="InterPro" id="IPR004107">
    <property type="entry name" value="Integrase_SAM-like_N"/>
</dbReference>
<dbReference type="Proteomes" id="UP001232245">
    <property type="component" value="Unassembled WGS sequence"/>
</dbReference>
<evidence type="ECO:0000256" key="5">
    <source>
        <dbReference type="PROSITE-ProRule" id="PRU01248"/>
    </source>
</evidence>
<evidence type="ECO:0000259" key="7">
    <source>
        <dbReference type="PROSITE" id="PS51900"/>
    </source>
</evidence>
<evidence type="ECO:0000256" key="1">
    <source>
        <dbReference type="ARBA" id="ARBA00008857"/>
    </source>
</evidence>
<evidence type="ECO:0000256" key="4">
    <source>
        <dbReference type="ARBA" id="ARBA00023172"/>
    </source>
</evidence>
<keyword evidence="3 5" id="KW-0238">DNA-binding</keyword>
<evidence type="ECO:0000259" key="6">
    <source>
        <dbReference type="PROSITE" id="PS51898"/>
    </source>
</evidence>
<comment type="similarity">
    <text evidence="1">Belongs to the 'phage' integrase family.</text>
</comment>
<dbReference type="PANTHER" id="PTHR30349">
    <property type="entry name" value="PHAGE INTEGRASE-RELATED"/>
    <property type="match status" value="1"/>
</dbReference>
<comment type="caution">
    <text evidence="8">The sequence shown here is derived from an EMBL/GenBank/DDBJ whole genome shotgun (WGS) entry which is preliminary data.</text>
</comment>
<dbReference type="InterPro" id="IPR011010">
    <property type="entry name" value="DNA_brk_join_enz"/>
</dbReference>
<keyword evidence="4" id="KW-0233">DNA recombination</keyword>
<accession>A0ABT9Z9V0</accession>
<evidence type="ECO:0000256" key="2">
    <source>
        <dbReference type="ARBA" id="ARBA00022908"/>
    </source>
</evidence>
<protein>
    <submittedName>
        <fullName evidence="8">Integrase/recombinase XerD</fullName>
    </submittedName>
</protein>
<dbReference type="InterPro" id="IPR013762">
    <property type="entry name" value="Integrase-like_cat_sf"/>
</dbReference>
<dbReference type="EMBL" id="JAUSTZ010000026">
    <property type="protein sequence ID" value="MDQ0228606.1"/>
    <property type="molecule type" value="Genomic_DNA"/>
</dbReference>
<dbReference type="InterPro" id="IPR002104">
    <property type="entry name" value="Integrase_catalytic"/>
</dbReference>
<name>A0ABT9Z9V0_9BACI</name>
<dbReference type="InterPro" id="IPR044068">
    <property type="entry name" value="CB"/>
</dbReference>
<dbReference type="Pfam" id="PF00589">
    <property type="entry name" value="Phage_integrase"/>
    <property type="match status" value="1"/>
</dbReference>
<dbReference type="PANTHER" id="PTHR30349:SF41">
    <property type="entry name" value="INTEGRASE_RECOMBINASE PROTEIN MJ0367-RELATED"/>
    <property type="match status" value="1"/>
</dbReference>
<sequence>MLIEMSFKELIAEKKYQGLTENSLKSYENLFNVLGKWFMQEGIEHTQDLTINSIKSFLRSCMDNGNKPKTINSKLKLIRAWSRWLIEEEIIDKDICKGIKLIREDDAPKIVREEDIQLALRHLKRKKRREDSFYSIRNYTIMISLIGTGLRINELVSLDWNDIDFIDSLIIIRKSKGRKQGSVPLSDILAKELTSWKAYVENKYKDIPAPVFINQKGQRLTKNGVQLFIKRLKQDLGIEGDFSPHAMRNVFIKRLLMNKANLREIQLLARHSKIDVTRQYIGYFQHELKEVLDEHDPLRGLI</sequence>
<organism evidence="8 9">
    <name type="scientific">Metabacillus niabensis</name>
    <dbReference type="NCBI Taxonomy" id="324854"/>
    <lineage>
        <taxon>Bacteria</taxon>
        <taxon>Bacillati</taxon>
        <taxon>Bacillota</taxon>
        <taxon>Bacilli</taxon>
        <taxon>Bacillales</taxon>
        <taxon>Bacillaceae</taxon>
        <taxon>Metabacillus</taxon>
    </lineage>
</organism>
<reference evidence="8 9" key="1">
    <citation type="submission" date="2023-07" db="EMBL/GenBank/DDBJ databases">
        <title>Genomic Encyclopedia of Type Strains, Phase IV (KMG-IV): sequencing the most valuable type-strain genomes for metagenomic binning, comparative biology and taxonomic classification.</title>
        <authorList>
            <person name="Goeker M."/>
        </authorList>
    </citation>
    <scope>NUCLEOTIDE SEQUENCE [LARGE SCALE GENOMIC DNA]</scope>
    <source>
        <strain evidence="8 9">DSM 17723</strain>
    </source>
</reference>
<dbReference type="PROSITE" id="PS51898">
    <property type="entry name" value="TYR_RECOMBINASE"/>
    <property type="match status" value="1"/>
</dbReference>
<gene>
    <name evidence="8" type="ORF">J2S02_004992</name>
</gene>
<keyword evidence="2" id="KW-0229">DNA integration</keyword>
<dbReference type="InterPro" id="IPR010998">
    <property type="entry name" value="Integrase_recombinase_N"/>
</dbReference>
<feature type="domain" description="Tyr recombinase" evidence="6">
    <location>
        <begin position="106"/>
        <end position="293"/>
    </location>
</feature>
<dbReference type="InterPro" id="IPR050090">
    <property type="entry name" value="Tyrosine_recombinase_XerCD"/>
</dbReference>
<evidence type="ECO:0000256" key="3">
    <source>
        <dbReference type="ARBA" id="ARBA00023125"/>
    </source>
</evidence>
<dbReference type="Pfam" id="PF02899">
    <property type="entry name" value="Phage_int_SAM_1"/>
    <property type="match status" value="1"/>
</dbReference>
<proteinExistence type="inferred from homology"/>
<evidence type="ECO:0000313" key="8">
    <source>
        <dbReference type="EMBL" id="MDQ0228606.1"/>
    </source>
</evidence>
<dbReference type="PROSITE" id="PS51900">
    <property type="entry name" value="CB"/>
    <property type="match status" value="1"/>
</dbReference>